<reference evidence="10 11" key="1">
    <citation type="submission" date="2019-12" db="EMBL/GenBank/DDBJ databases">
        <title>A genome sequence resource for the geographically widespread anthracnose pathogen Colletotrichum asianum.</title>
        <authorList>
            <person name="Meng Y."/>
        </authorList>
    </citation>
    <scope>NUCLEOTIDE SEQUENCE [LARGE SCALE GENOMIC DNA]</scope>
    <source>
        <strain evidence="10 11">ICMP 18580</strain>
    </source>
</reference>
<keyword evidence="11" id="KW-1185">Reference proteome</keyword>
<organism evidence="10 11">
    <name type="scientific">Colletotrichum asianum</name>
    <dbReference type="NCBI Taxonomy" id="702518"/>
    <lineage>
        <taxon>Eukaryota</taxon>
        <taxon>Fungi</taxon>
        <taxon>Dikarya</taxon>
        <taxon>Ascomycota</taxon>
        <taxon>Pezizomycotina</taxon>
        <taxon>Sordariomycetes</taxon>
        <taxon>Hypocreomycetidae</taxon>
        <taxon>Glomerellales</taxon>
        <taxon>Glomerellaceae</taxon>
        <taxon>Colletotrichum</taxon>
        <taxon>Colletotrichum gloeosporioides species complex</taxon>
    </lineage>
</organism>
<dbReference type="InterPro" id="IPR050121">
    <property type="entry name" value="Cytochrome_P450_monoxygenase"/>
</dbReference>
<keyword evidence="9" id="KW-0812">Transmembrane</keyword>
<comment type="cofactor">
    <cofactor evidence="1 8">
        <name>heme</name>
        <dbReference type="ChEBI" id="CHEBI:30413"/>
    </cofactor>
</comment>
<dbReference type="GO" id="GO:0020037">
    <property type="term" value="F:heme binding"/>
    <property type="evidence" value="ECO:0007669"/>
    <property type="project" value="InterPro"/>
</dbReference>
<evidence type="ECO:0000256" key="9">
    <source>
        <dbReference type="SAM" id="Phobius"/>
    </source>
</evidence>
<comment type="caution">
    <text evidence="10">The sequence shown here is derived from an EMBL/GenBank/DDBJ whole genome shotgun (WGS) entry which is preliminary data.</text>
</comment>
<evidence type="ECO:0000256" key="8">
    <source>
        <dbReference type="PIRSR" id="PIRSR602401-1"/>
    </source>
</evidence>
<dbReference type="CDD" id="cd11051">
    <property type="entry name" value="CYP59-like"/>
    <property type="match status" value="1"/>
</dbReference>
<feature type="binding site" description="axial binding residue" evidence="8">
    <location>
        <position position="476"/>
    </location>
    <ligand>
        <name>heme</name>
        <dbReference type="ChEBI" id="CHEBI:30413"/>
    </ligand>
    <ligandPart>
        <name>Fe</name>
        <dbReference type="ChEBI" id="CHEBI:18248"/>
    </ligandPart>
</feature>
<name>A0A8H3ZJQ2_9PEZI</name>
<dbReference type="PANTHER" id="PTHR24305">
    <property type="entry name" value="CYTOCHROME P450"/>
    <property type="match status" value="1"/>
</dbReference>
<evidence type="ECO:0000256" key="1">
    <source>
        <dbReference type="ARBA" id="ARBA00001971"/>
    </source>
</evidence>
<dbReference type="Pfam" id="PF00067">
    <property type="entry name" value="p450"/>
    <property type="match status" value="1"/>
</dbReference>
<dbReference type="PRINTS" id="PR00463">
    <property type="entry name" value="EP450I"/>
</dbReference>
<gene>
    <name evidence="10" type="ORF">GQ607_016721</name>
</gene>
<evidence type="ECO:0000256" key="4">
    <source>
        <dbReference type="ARBA" id="ARBA00022723"/>
    </source>
</evidence>
<keyword evidence="6 8" id="KW-0408">Iron</keyword>
<accession>A0A8H3ZJQ2</accession>
<evidence type="ECO:0000256" key="3">
    <source>
        <dbReference type="ARBA" id="ARBA00022617"/>
    </source>
</evidence>
<evidence type="ECO:0000256" key="7">
    <source>
        <dbReference type="ARBA" id="ARBA00023033"/>
    </source>
</evidence>
<keyword evidence="7 10" id="KW-0503">Monooxygenase</keyword>
<dbReference type="OrthoDB" id="10029320at2759"/>
<dbReference type="AlphaFoldDB" id="A0A8H3ZJQ2"/>
<evidence type="ECO:0000313" key="10">
    <source>
        <dbReference type="EMBL" id="KAF0316031.1"/>
    </source>
</evidence>
<dbReference type="GO" id="GO:0004497">
    <property type="term" value="F:monooxygenase activity"/>
    <property type="evidence" value="ECO:0007669"/>
    <property type="project" value="UniProtKB-KW"/>
</dbReference>
<comment type="similarity">
    <text evidence="2">Belongs to the cytochrome P450 family.</text>
</comment>
<dbReference type="FunFam" id="1.10.630.10:FF:000088">
    <property type="entry name" value="Cytochrome P450 monooxygenase"/>
    <property type="match status" value="1"/>
</dbReference>
<evidence type="ECO:0000256" key="5">
    <source>
        <dbReference type="ARBA" id="ARBA00023002"/>
    </source>
</evidence>
<evidence type="ECO:0000313" key="11">
    <source>
        <dbReference type="Proteomes" id="UP000434172"/>
    </source>
</evidence>
<evidence type="ECO:0000256" key="6">
    <source>
        <dbReference type="ARBA" id="ARBA00023004"/>
    </source>
</evidence>
<dbReference type="InterPro" id="IPR036396">
    <property type="entry name" value="Cyt_P450_sf"/>
</dbReference>
<proteinExistence type="inferred from homology"/>
<dbReference type="SUPFAM" id="SSF48264">
    <property type="entry name" value="Cytochrome P450"/>
    <property type="match status" value="1"/>
</dbReference>
<dbReference type="PRINTS" id="PR00385">
    <property type="entry name" value="P450"/>
</dbReference>
<dbReference type="EMBL" id="WOWK01000175">
    <property type="protein sequence ID" value="KAF0316031.1"/>
    <property type="molecule type" value="Genomic_DNA"/>
</dbReference>
<keyword evidence="5" id="KW-0560">Oxidoreductase</keyword>
<sequence length="548" mass="62389">MPRFIADGSHVWAAVFAGVITGFLYFLTKLYAAREKIWKMQRADLPMPKFSFLAGHFLVLGKVMRLLPSDSIIHNIMWYISKDYPKGIFYISLWPFSGTVMVISDADAAAQLESLPLAKGIDIINPLEQITGGRSLLTMDGDEWKRWRRLFNPGFSPGYMMGLAPAIADEVAVFRQKLFDRCSEGLSEVFQLEDLTLRMTFDVIGSVVLDSRLRHQLIDHPLATSLRKQIMWTSFTEPLHPLTKLFTIRPFMLWYNGKQVDRYIHAELDDHLSKRSAQSQTGSTRSKSIASLFIDEYLKDAGEKNTNSTNETLKKIITPQVRLFLLAGHDTTSSTLLYSYYLLAKNPEVLSRVIAEHNEIFGSRPSQCKDKIQADPQLLNRIPYTMAFIKEVLRILPPAGALRQGRPDLNIVDEDGKLHPTEGCNVWTLPLAIHHNPKYWKDPELCIPERWLVGPEDPLHPPKAAWRPFEWGPRNCIGQTLALLELRVALVMTVREFSITPAYGEWDQMYPKRGVRTINGDRMYQAVKGGGGGHPADEFPVRVELRKR</sequence>
<feature type="transmembrane region" description="Helical" evidence="9">
    <location>
        <begin position="12"/>
        <end position="32"/>
    </location>
</feature>
<dbReference type="InterPro" id="IPR001128">
    <property type="entry name" value="Cyt_P450"/>
</dbReference>
<keyword evidence="9" id="KW-1133">Transmembrane helix</keyword>
<protein>
    <submittedName>
        <fullName evidence="10">Afln vera monooxygenase</fullName>
    </submittedName>
</protein>
<dbReference type="InterPro" id="IPR002401">
    <property type="entry name" value="Cyt_P450_E_grp-I"/>
</dbReference>
<dbReference type="GO" id="GO:0005506">
    <property type="term" value="F:iron ion binding"/>
    <property type="evidence" value="ECO:0007669"/>
    <property type="project" value="InterPro"/>
</dbReference>
<dbReference type="Gene3D" id="1.10.630.10">
    <property type="entry name" value="Cytochrome P450"/>
    <property type="match status" value="1"/>
</dbReference>
<keyword evidence="9" id="KW-0472">Membrane</keyword>
<dbReference type="Proteomes" id="UP000434172">
    <property type="component" value="Unassembled WGS sequence"/>
</dbReference>
<keyword evidence="4 8" id="KW-0479">Metal-binding</keyword>
<dbReference type="PANTHER" id="PTHR24305:SF166">
    <property type="entry name" value="CYTOCHROME P450 12A4, MITOCHONDRIAL-RELATED"/>
    <property type="match status" value="1"/>
</dbReference>
<dbReference type="GO" id="GO:0016705">
    <property type="term" value="F:oxidoreductase activity, acting on paired donors, with incorporation or reduction of molecular oxygen"/>
    <property type="evidence" value="ECO:0007669"/>
    <property type="project" value="InterPro"/>
</dbReference>
<keyword evidence="3 8" id="KW-0349">Heme</keyword>
<evidence type="ECO:0000256" key="2">
    <source>
        <dbReference type="ARBA" id="ARBA00010617"/>
    </source>
</evidence>
<dbReference type="GO" id="GO:0009403">
    <property type="term" value="P:toxin biosynthetic process"/>
    <property type="evidence" value="ECO:0007669"/>
    <property type="project" value="UniProtKB-ARBA"/>
</dbReference>